<keyword evidence="4" id="KW-1185">Reference proteome</keyword>
<sequence length="129" mass="14170">MPRDVVESALRRVHSGTLHNTTIDIYEPSDASYSPGDGYSVTYPEAPTKSGIPARADSPQPDADRDTGGTTADVDRVYRVRDDAHDQWTGFGEDGEAAVRIEDETATTYVVETPVDERNGLIRLECREV</sequence>
<feature type="region of interest" description="Disordered" evidence="1">
    <location>
        <begin position="14"/>
        <end position="74"/>
    </location>
</feature>
<dbReference type="KEGG" id="hpel:HZS54_13235"/>
<evidence type="ECO:0000256" key="1">
    <source>
        <dbReference type="SAM" id="MobiDB-lite"/>
    </source>
</evidence>
<evidence type="ECO:0000313" key="4">
    <source>
        <dbReference type="Proteomes" id="UP000509346"/>
    </source>
</evidence>
<evidence type="ECO:0000313" key="3">
    <source>
        <dbReference type="EMBL" id="QLH82518.1"/>
    </source>
</evidence>
<feature type="compositionally biased region" description="Basic and acidic residues" evidence="1">
    <location>
        <begin position="62"/>
        <end position="74"/>
    </location>
</feature>
<dbReference type="EMBL" id="CP058909">
    <property type="protein sequence ID" value="QLH82518.1"/>
    <property type="molecule type" value="Genomic_DNA"/>
</dbReference>
<dbReference type="KEGG" id="hpel:HZS54_12930"/>
<dbReference type="OrthoDB" id="275640at2157"/>
<dbReference type="Proteomes" id="UP000509346">
    <property type="component" value="Chromosome"/>
</dbReference>
<dbReference type="AlphaFoldDB" id="A0A7D5PBQ9"/>
<dbReference type="GeneID" id="56083570"/>
<gene>
    <name evidence="2" type="ORF">HZS54_12930</name>
    <name evidence="3" type="ORF">HZS54_13235</name>
</gene>
<evidence type="ECO:0000313" key="2">
    <source>
        <dbReference type="EMBL" id="QLH82462.1"/>
    </source>
</evidence>
<protein>
    <submittedName>
        <fullName evidence="2">Uncharacterized protein</fullName>
    </submittedName>
</protein>
<name>A0A7D5PBQ9_9EURY</name>
<accession>A0A7D5PBQ9</accession>
<proteinExistence type="predicted"/>
<dbReference type="EMBL" id="CP058909">
    <property type="protein sequence ID" value="QLH82462.1"/>
    <property type="molecule type" value="Genomic_DNA"/>
</dbReference>
<reference evidence="2 4" key="1">
    <citation type="submission" date="2020-07" db="EMBL/GenBank/DDBJ databases">
        <title>Halosimplex litoreum sp. nov. and Halosimplex rubrum sp. nov., isolated from different salt environments.</title>
        <authorList>
            <person name="Cui H."/>
        </authorList>
    </citation>
    <scope>NUCLEOTIDE SEQUENCE [LARGE SCALE GENOMIC DNA]</scope>
    <source>
        <strain evidence="2 4">R2</strain>
    </source>
</reference>
<dbReference type="RefSeq" id="WP_179917557.1">
    <property type="nucleotide sequence ID" value="NZ_CP058909.1"/>
</dbReference>
<organism evidence="2 4">
    <name type="scientific">Halosimplex pelagicum</name>
    <dbReference type="NCBI Taxonomy" id="869886"/>
    <lineage>
        <taxon>Archaea</taxon>
        <taxon>Methanobacteriati</taxon>
        <taxon>Methanobacteriota</taxon>
        <taxon>Stenosarchaea group</taxon>
        <taxon>Halobacteria</taxon>
        <taxon>Halobacteriales</taxon>
        <taxon>Haloarculaceae</taxon>
        <taxon>Halosimplex</taxon>
    </lineage>
</organism>